<proteinExistence type="predicted"/>
<dbReference type="STRING" id="1121357.SAMN05661109_00274"/>
<evidence type="ECO:0000256" key="2">
    <source>
        <dbReference type="ARBA" id="ARBA00022857"/>
    </source>
</evidence>
<sequence length="248" mass="26933">MCRLRHMERIVSELVGPLAAPAVRELRAIAVTTISGTASINGLSKALGNDTDSQLLNALRVWSDVLLVGLNTVRSENYFGIQVNEQEKTARRSNGQQEVPPVAVVSRSLDFDTTAQLFWNTEIAPLILTPAGTLNDAALADRRAALEAAGATLVDTGAGTAHEIVGALHARGYSRVICEGGPGIYSMLFNADLVDVFHLTVDPQVHGPVEKHLLSFRPDGTPFSHRMTLEDAHVTDDSVLFLRYRRVR</sequence>
<reference evidence="6" key="1">
    <citation type="submission" date="2016-10" db="EMBL/GenBank/DDBJ databases">
        <authorList>
            <person name="Varghese N."/>
            <person name="Submissions S."/>
        </authorList>
    </citation>
    <scope>NUCLEOTIDE SEQUENCE [LARGE SCALE GENOMIC DNA]</scope>
    <source>
        <strain evidence="6">DSM 20524</strain>
    </source>
</reference>
<evidence type="ECO:0000259" key="4">
    <source>
        <dbReference type="Pfam" id="PF01872"/>
    </source>
</evidence>
<feature type="domain" description="Bacterial bifunctional deaminase-reductase C-terminal" evidence="4">
    <location>
        <begin position="37"/>
        <end position="213"/>
    </location>
</feature>
<dbReference type="PANTHER" id="PTHR38011">
    <property type="entry name" value="DIHYDROFOLATE REDUCTASE FAMILY PROTEIN (AFU_ORTHOLOGUE AFUA_8G06820)"/>
    <property type="match status" value="1"/>
</dbReference>
<dbReference type="InterPro" id="IPR002734">
    <property type="entry name" value="RibDG_C"/>
</dbReference>
<keyword evidence="6" id="KW-1185">Reference proteome</keyword>
<evidence type="ECO:0000256" key="3">
    <source>
        <dbReference type="ARBA" id="ARBA00023002"/>
    </source>
</evidence>
<dbReference type="PANTHER" id="PTHR38011:SF7">
    <property type="entry name" value="2,5-DIAMINO-6-RIBOSYLAMINO-4(3H)-PYRIMIDINONE 5'-PHOSPHATE REDUCTASE"/>
    <property type="match status" value="1"/>
</dbReference>
<evidence type="ECO:0000313" key="5">
    <source>
        <dbReference type="EMBL" id="SER45360.1"/>
    </source>
</evidence>
<evidence type="ECO:0000313" key="6">
    <source>
        <dbReference type="Proteomes" id="UP000198929"/>
    </source>
</evidence>
<gene>
    <name evidence="5" type="ORF">SAMN05661109_00274</name>
</gene>
<dbReference type="Pfam" id="PF01872">
    <property type="entry name" value="RibD_C"/>
    <property type="match status" value="1"/>
</dbReference>
<dbReference type="NCBIfam" id="NF010663">
    <property type="entry name" value="PRK14059.1-1"/>
    <property type="match status" value="1"/>
</dbReference>
<dbReference type="AlphaFoldDB" id="A0A1H9PB16"/>
<dbReference type="Proteomes" id="UP000198929">
    <property type="component" value="Unassembled WGS sequence"/>
</dbReference>
<dbReference type="GO" id="GO:0009231">
    <property type="term" value="P:riboflavin biosynthetic process"/>
    <property type="evidence" value="ECO:0007669"/>
    <property type="project" value="InterPro"/>
</dbReference>
<dbReference type="SUPFAM" id="SSF53597">
    <property type="entry name" value="Dihydrofolate reductase-like"/>
    <property type="match status" value="1"/>
</dbReference>
<protein>
    <submittedName>
        <fullName evidence="5">Pyrimidine reductase, riboflavin biosynthesis</fullName>
    </submittedName>
</protein>
<dbReference type="InterPro" id="IPR050765">
    <property type="entry name" value="Riboflavin_Biosynth_HTPR"/>
</dbReference>
<name>A0A1H9PB16_9CORY</name>
<evidence type="ECO:0000256" key="1">
    <source>
        <dbReference type="ARBA" id="ARBA00005104"/>
    </source>
</evidence>
<comment type="pathway">
    <text evidence="1">Cofactor biosynthesis; riboflavin biosynthesis.</text>
</comment>
<accession>A0A1H9PB16</accession>
<organism evidence="5 6">
    <name type="scientific">Corynebacterium cystitidis DSM 20524</name>
    <dbReference type="NCBI Taxonomy" id="1121357"/>
    <lineage>
        <taxon>Bacteria</taxon>
        <taxon>Bacillati</taxon>
        <taxon>Actinomycetota</taxon>
        <taxon>Actinomycetes</taxon>
        <taxon>Mycobacteriales</taxon>
        <taxon>Corynebacteriaceae</taxon>
        <taxon>Corynebacterium</taxon>
    </lineage>
</organism>
<dbReference type="EMBL" id="FOGQ01000001">
    <property type="protein sequence ID" value="SER45360.1"/>
    <property type="molecule type" value="Genomic_DNA"/>
</dbReference>
<dbReference type="GO" id="GO:0008703">
    <property type="term" value="F:5-amino-6-(5-phosphoribosylamino)uracil reductase activity"/>
    <property type="evidence" value="ECO:0007669"/>
    <property type="project" value="InterPro"/>
</dbReference>
<dbReference type="Gene3D" id="3.40.430.10">
    <property type="entry name" value="Dihydrofolate Reductase, subunit A"/>
    <property type="match status" value="1"/>
</dbReference>
<keyword evidence="2" id="KW-0521">NADP</keyword>
<keyword evidence="3" id="KW-0560">Oxidoreductase</keyword>
<dbReference type="InterPro" id="IPR024072">
    <property type="entry name" value="DHFR-like_dom_sf"/>
</dbReference>